<organism evidence="7 8">
    <name type="scientific">Pendulispora rubella</name>
    <dbReference type="NCBI Taxonomy" id="2741070"/>
    <lineage>
        <taxon>Bacteria</taxon>
        <taxon>Pseudomonadati</taxon>
        <taxon>Myxococcota</taxon>
        <taxon>Myxococcia</taxon>
        <taxon>Myxococcales</taxon>
        <taxon>Sorangiineae</taxon>
        <taxon>Pendulisporaceae</taxon>
        <taxon>Pendulispora</taxon>
    </lineage>
</organism>
<dbReference type="CDD" id="cd06308">
    <property type="entry name" value="PBP1_sensor_kinase-like"/>
    <property type="match status" value="1"/>
</dbReference>
<dbReference type="PANTHER" id="PTHR46847">
    <property type="entry name" value="D-ALLOSE-BINDING PERIPLASMIC PROTEIN-RELATED"/>
    <property type="match status" value="1"/>
</dbReference>
<proteinExistence type="inferred from homology"/>
<dbReference type="PANTHER" id="PTHR46847:SF1">
    <property type="entry name" value="D-ALLOSE-BINDING PERIPLASMIC PROTEIN-RELATED"/>
    <property type="match status" value="1"/>
</dbReference>
<feature type="domain" description="Periplasmic binding protein" evidence="6">
    <location>
        <begin position="59"/>
        <end position="313"/>
    </location>
</feature>
<evidence type="ECO:0000256" key="3">
    <source>
        <dbReference type="ARBA" id="ARBA00022729"/>
    </source>
</evidence>
<evidence type="ECO:0000256" key="5">
    <source>
        <dbReference type="SAM" id="SignalP"/>
    </source>
</evidence>
<dbReference type="Gene3D" id="3.40.50.2300">
    <property type="match status" value="2"/>
</dbReference>
<keyword evidence="3 5" id="KW-0732">Signal</keyword>
<dbReference type="Proteomes" id="UP001374803">
    <property type="component" value="Chromosome"/>
</dbReference>
<accession>A0ABZ2KS11</accession>
<dbReference type="SUPFAM" id="SSF53822">
    <property type="entry name" value="Periplasmic binding protein-like I"/>
    <property type="match status" value="1"/>
</dbReference>
<evidence type="ECO:0000256" key="1">
    <source>
        <dbReference type="ARBA" id="ARBA00004196"/>
    </source>
</evidence>
<dbReference type="RefSeq" id="WP_394831057.1">
    <property type="nucleotide sequence ID" value="NZ_CP089929.1"/>
</dbReference>
<comment type="similarity">
    <text evidence="2">Belongs to the bacterial solute-binding protein 2 family.</text>
</comment>
<dbReference type="EMBL" id="CP089983">
    <property type="protein sequence ID" value="WXB01443.1"/>
    <property type="molecule type" value="Genomic_DNA"/>
</dbReference>
<comment type="subcellular location">
    <subcellularLocation>
        <location evidence="1">Cell envelope</location>
    </subcellularLocation>
</comment>
<keyword evidence="8" id="KW-1185">Reference proteome</keyword>
<reference evidence="7" key="1">
    <citation type="submission" date="2021-12" db="EMBL/GenBank/DDBJ databases">
        <title>Discovery of the Pendulisporaceae a myxobacterial family with distinct sporulation behavior and unique specialized metabolism.</title>
        <authorList>
            <person name="Garcia R."/>
            <person name="Popoff A."/>
            <person name="Bader C.D."/>
            <person name="Loehr J."/>
            <person name="Walesch S."/>
            <person name="Walt C."/>
            <person name="Boldt J."/>
            <person name="Bunk B."/>
            <person name="Haeckl F.J.F.P.J."/>
            <person name="Gunesch A.P."/>
            <person name="Birkelbach J."/>
            <person name="Nuebel U."/>
            <person name="Pietschmann T."/>
            <person name="Bach T."/>
            <person name="Mueller R."/>
        </authorList>
    </citation>
    <scope>NUCLEOTIDE SEQUENCE</scope>
    <source>
        <strain evidence="7">MSr11367</strain>
    </source>
</reference>
<evidence type="ECO:0000313" key="8">
    <source>
        <dbReference type="Proteomes" id="UP001374803"/>
    </source>
</evidence>
<gene>
    <name evidence="7" type="ORF">LVJ94_31560</name>
</gene>
<dbReference type="Pfam" id="PF13407">
    <property type="entry name" value="Peripla_BP_4"/>
    <property type="match status" value="1"/>
</dbReference>
<feature type="chain" id="PRO_5046174457" evidence="5">
    <location>
        <begin position="19"/>
        <end position="339"/>
    </location>
</feature>
<evidence type="ECO:0000313" key="7">
    <source>
        <dbReference type="EMBL" id="WXB01443.1"/>
    </source>
</evidence>
<dbReference type="InterPro" id="IPR025997">
    <property type="entry name" value="SBP_2_dom"/>
</dbReference>
<dbReference type="InterPro" id="IPR028082">
    <property type="entry name" value="Peripla_BP_I"/>
</dbReference>
<evidence type="ECO:0000259" key="6">
    <source>
        <dbReference type="Pfam" id="PF13407"/>
    </source>
</evidence>
<evidence type="ECO:0000256" key="4">
    <source>
        <dbReference type="SAM" id="MobiDB-lite"/>
    </source>
</evidence>
<sequence>MKMHTRLNLFGLAMVALAGGCSKNESPAPDTKAAASASAPTTTGAKKHKGTPEDPYVVGMSQCNLGEPWRAQMNDDVRKAAEKHPNIKVIFKDAQNDSLVQRSQLEEFVNQGVDVILISPKEAAPLTEPVAKAFHGGIPVIVLDRALLKEEYTSFIGADNVKIGREAGKWVAETLGGKGNIVELKGLMTSVPGQDRHRGFLEGLDVKAHPGIKVVFEADMQWLEPNARKEMESALARQPKVDVVYAHNDPGAHGAYLAAKQVGREKQMKFVGIDALPQEGVQYVKDGILSVTFQYPTGGTEAVDMALKVLAGETVPKKVTLATKVFTHDNAATGGQAIP</sequence>
<protein>
    <submittedName>
        <fullName evidence="7">Substrate-binding domain-containing protein</fullName>
    </submittedName>
</protein>
<feature type="signal peptide" evidence="5">
    <location>
        <begin position="1"/>
        <end position="18"/>
    </location>
</feature>
<name>A0ABZ2KS11_9BACT</name>
<feature type="region of interest" description="Disordered" evidence="4">
    <location>
        <begin position="23"/>
        <end position="54"/>
    </location>
</feature>
<dbReference type="PROSITE" id="PS51257">
    <property type="entry name" value="PROKAR_LIPOPROTEIN"/>
    <property type="match status" value="1"/>
</dbReference>
<evidence type="ECO:0000256" key="2">
    <source>
        <dbReference type="ARBA" id="ARBA00007639"/>
    </source>
</evidence>
<feature type="compositionally biased region" description="Low complexity" evidence="4">
    <location>
        <begin position="26"/>
        <end position="44"/>
    </location>
</feature>